<dbReference type="RefSeq" id="WP_368628906.1">
    <property type="nucleotide sequence ID" value="NZ_JAYWLU010000001.1"/>
</dbReference>
<evidence type="ECO:0008006" key="3">
    <source>
        <dbReference type="Google" id="ProtNLM"/>
    </source>
</evidence>
<dbReference type="InterPro" id="IPR009409">
    <property type="entry name" value="DUF1059"/>
</dbReference>
<gene>
    <name evidence="1" type="ORF">VVR66_00720</name>
</gene>
<reference evidence="1 2" key="1">
    <citation type="journal article" date="2024" name="Fungal Genet. Biol.">
        <title>The porcine skin microbiome exhibits broad fungal antagonism.</title>
        <authorList>
            <person name="De La Cruz K.F."/>
            <person name="Townsend E.C."/>
            <person name="Alex Cheong J.Z."/>
            <person name="Salamzade R."/>
            <person name="Liu A."/>
            <person name="Sandstrom S."/>
            <person name="Davila E."/>
            <person name="Huang L."/>
            <person name="Xu K.H."/>
            <person name="Wu S.Y."/>
            <person name="Meudt J.J."/>
            <person name="Shanmuganayagam D."/>
            <person name="Gibson A.L.F."/>
            <person name="Kalan L.R."/>
        </authorList>
    </citation>
    <scope>NUCLEOTIDE SEQUENCE [LARGE SCALE GENOMIC DNA]</scope>
    <source>
        <strain evidence="1 2">LK2625</strain>
    </source>
</reference>
<dbReference type="Proteomes" id="UP001558481">
    <property type="component" value="Unassembled WGS sequence"/>
</dbReference>
<sequence length="78" mass="8761">MKTMTCSQLGGPCDLKLRGDTADDIIHQQDQHLKDALAAGDTAHEPAHKEMKGRWLHPKKSLDWYNNTKQAFADMPSD</sequence>
<dbReference type="Pfam" id="PF06348">
    <property type="entry name" value="DUF1059"/>
    <property type="match status" value="1"/>
</dbReference>
<comment type="caution">
    <text evidence="1">The sequence shown here is derived from an EMBL/GenBank/DDBJ whole genome shotgun (WGS) entry which is preliminary data.</text>
</comment>
<evidence type="ECO:0000313" key="1">
    <source>
        <dbReference type="EMBL" id="MEX3593236.1"/>
    </source>
</evidence>
<dbReference type="EMBL" id="JAYWLU010000001">
    <property type="protein sequence ID" value="MEX3593236.1"/>
    <property type="molecule type" value="Genomic_DNA"/>
</dbReference>
<keyword evidence="2" id="KW-1185">Reference proteome</keyword>
<accession>A0ABV3UYZ0</accession>
<name>A0ABV3UYZ0_9MICC</name>
<evidence type="ECO:0000313" key="2">
    <source>
        <dbReference type="Proteomes" id="UP001558481"/>
    </source>
</evidence>
<organism evidence="1 2">
    <name type="scientific">Kocuria carniphila</name>
    <dbReference type="NCBI Taxonomy" id="262208"/>
    <lineage>
        <taxon>Bacteria</taxon>
        <taxon>Bacillati</taxon>
        <taxon>Actinomycetota</taxon>
        <taxon>Actinomycetes</taxon>
        <taxon>Micrococcales</taxon>
        <taxon>Micrococcaceae</taxon>
        <taxon>Kocuria</taxon>
    </lineage>
</organism>
<proteinExistence type="predicted"/>
<protein>
    <recommendedName>
        <fullName evidence="3">DUF1059 domain-containing protein</fullName>
    </recommendedName>
</protein>